<feature type="compositionally biased region" description="Polar residues" evidence="4">
    <location>
        <begin position="920"/>
        <end position="933"/>
    </location>
</feature>
<keyword evidence="2 3" id="KW-0040">ANK repeat</keyword>
<dbReference type="Gene3D" id="1.25.40.20">
    <property type="entry name" value="Ankyrin repeat-containing domain"/>
    <property type="match status" value="2"/>
</dbReference>
<dbReference type="Proteomes" id="UP001648503">
    <property type="component" value="Unassembled WGS sequence"/>
</dbReference>
<feature type="compositionally biased region" description="Low complexity" evidence="4">
    <location>
        <begin position="348"/>
        <end position="367"/>
    </location>
</feature>
<dbReference type="PANTHER" id="PTHR24180">
    <property type="entry name" value="CYCLIN-DEPENDENT KINASE INHIBITOR 2C-RELATED"/>
    <property type="match status" value="1"/>
</dbReference>
<feature type="compositionally biased region" description="Basic and acidic residues" evidence="4">
    <location>
        <begin position="10"/>
        <end position="24"/>
    </location>
</feature>
<feature type="compositionally biased region" description="Polar residues" evidence="4">
    <location>
        <begin position="1153"/>
        <end position="1176"/>
    </location>
</feature>
<feature type="compositionally biased region" description="Basic and acidic residues" evidence="4">
    <location>
        <begin position="1351"/>
        <end position="1371"/>
    </location>
</feature>
<sequence length="1565" mass="168760">MQADALPPNDGHDHHDHHDHHDYQRNQCNLDSHSNHSGHIGISSKDSIPFDLSKNDEGSSLATHSINSKGKDVHHSHDNLHIHDIIKESSLKPSEVSPSLSIIDSQTPSMDDAAISDILGVGLDDPMALERAIFTAINEGDLDRIKNVFELYPSESVLLQMLLTTAYPNRDGFYKHDAEVTQDAQELLGPSMEHLNAIQIACILGDEEIAVTILDFVVRITDEIGARKVLYEFMCRIWGNGNTILHLASFLGMSDLVKRLLELGAAPGKINERKYRPVDCADDDCTRGMFETVTELDHIKNYGAASHVSEKLEKISKLSNADPPEPKAQATPNSSDDIVVSHSKSRSWDSGSRPRSGSSASISPGSPRDVRPRRLTKSNMSSSDFRVGELSRTQSIIQSPVDLVKKVVTERPKIKKLVQFDPATMILHLCQHNDDLTVNRCDLVRSLIGLDLPHDSPKRINVNTIFSPQQWLTPIHISCSHGAYDITLMLLKEAHAAVNVRDREGWTPLHCASAEGHVQIVELLGKCQGVFGKEADHKDDPACADWLYPFDGPIDLIPLNEDDEIPEDIAFEDKEEELRAIFQALKTKYPPPEQNIFEAADEDDLQDDEIDDSELESDEDSPSESDDENEDVPSTGAMRRKKVPAHGKMPFGFSHAPSVMKSALRRKEVDETDKFTGNEATLSKQNPEETVLPQITVTATRAVSPEVPCVIAEPKVDAPAINHKAQVVSDIPTVPTSSLAVVAATECVVPETQALILNASDAVHETAVVSDADAIIKIDESTAVTKVPETSVLCPEKAVNESLMATEVVSAKTNPTAASLNDVTPAESPKPPKLSDPAVPIKSSPPVTESKVKLPNTSETMPAVSKPKKERESDTLSETTVASTTAPSQGLADTRPLAKSTSQNPGRSLFSIRPWIPLSPKSTSGKPTLRNSNAELVPVVDQVSKIPVSSSPRRHDDVSVAANSTLHISESSSHPVMSSSCSSSSLVLPECPPKATNIDPDLATKNNPSTLVKPVKDSESGISSRVTSECSSTAIHTSTSNTQESITNIASISSLDVANDRRAGDTAIINPEALHSEINQDTKDSHKRLVDQKYPAQQSPKIDERRSSLSFAQIKEKFNQAATIASETCGLKNSSSKNSLDSSIKRSIENVRLSNASGTSSKRSDTISKSINNLQQGPAPLSQAGSSSSFVSSPLLKHRESMLPISVASPLKFSNTQGGKPIDAKSVELSEKEVCRSDLVLSSTQLPAPISVATSRQELKGHLVPIQSGLPTAVSPKPSASPSVSPKPSASPSVSPKPSASLSGTTDTLQGRRTRLRNGSHSRPNEQAVRDSPWLRSSKGPDSSGLVKTAEAMRRPSELSRRSSKLMRDPESPLSRGAGSIASSSPLQQSDHGRDTRRLHSTMDKGNGGPRSTCEDPEMQVSGVDNVLVGKVDTILRVFSSSVEAAPNPTATATKSHVVRRLGGYSGQNNSTSPRRSANMLHVSDGESSLAYQTSSENTVSSAYALPKSSKVIPEESVQCSVPDQQANGYITPFKEKQGYSNGVFGAVVKSASVKDRIRKFEASG</sequence>
<dbReference type="SUPFAM" id="SSF48403">
    <property type="entry name" value="Ankyrin repeat"/>
    <property type="match status" value="1"/>
</dbReference>
<feature type="compositionally biased region" description="Low complexity" evidence="4">
    <location>
        <begin position="1182"/>
        <end position="1192"/>
    </location>
</feature>
<keyword evidence="6" id="KW-1185">Reference proteome</keyword>
<feature type="compositionally biased region" description="Low complexity" evidence="4">
    <location>
        <begin position="35"/>
        <end position="44"/>
    </location>
</feature>
<feature type="compositionally biased region" description="Polar residues" evidence="4">
    <location>
        <begin position="1302"/>
        <end position="1311"/>
    </location>
</feature>
<dbReference type="InterPro" id="IPR051637">
    <property type="entry name" value="Ank_repeat_dom-contain_49"/>
</dbReference>
<feature type="region of interest" description="Disordered" evidence="4">
    <location>
        <begin position="816"/>
        <end position="933"/>
    </location>
</feature>
<dbReference type="PROSITE" id="PS50297">
    <property type="entry name" value="ANK_REP_REGION"/>
    <property type="match status" value="2"/>
</dbReference>
<proteinExistence type="predicted"/>
<dbReference type="EMBL" id="JAFCIX010000114">
    <property type="protein sequence ID" value="KAH6598298.1"/>
    <property type="molecule type" value="Genomic_DNA"/>
</dbReference>
<organism evidence="5 6">
    <name type="scientific">Batrachochytrium salamandrivorans</name>
    <dbReference type="NCBI Taxonomy" id="1357716"/>
    <lineage>
        <taxon>Eukaryota</taxon>
        <taxon>Fungi</taxon>
        <taxon>Fungi incertae sedis</taxon>
        <taxon>Chytridiomycota</taxon>
        <taxon>Chytridiomycota incertae sedis</taxon>
        <taxon>Chytridiomycetes</taxon>
        <taxon>Rhizophydiales</taxon>
        <taxon>Rhizophydiales incertae sedis</taxon>
        <taxon>Batrachochytrium</taxon>
    </lineage>
</organism>
<dbReference type="PANTHER" id="PTHR24180:SF45">
    <property type="entry name" value="POLY [ADP-RIBOSE] POLYMERASE TANKYRASE"/>
    <property type="match status" value="1"/>
</dbReference>
<feature type="compositionally biased region" description="Polar residues" evidence="4">
    <location>
        <begin position="876"/>
        <end position="888"/>
    </location>
</feature>
<feature type="repeat" description="ANK" evidence="3">
    <location>
        <begin position="240"/>
        <end position="272"/>
    </location>
</feature>
<accession>A0ABQ8FHE5</accession>
<dbReference type="InterPro" id="IPR036770">
    <property type="entry name" value="Ankyrin_rpt-contain_sf"/>
</dbReference>
<feature type="compositionally biased region" description="Basic and acidic residues" evidence="4">
    <location>
        <begin position="1391"/>
        <end position="1403"/>
    </location>
</feature>
<feature type="compositionally biased region" description="Acidic residues" evidence="4">
    <location>
        <begin position="599"/>
        <end position="631"/>
    </location>
</feature>
<gene>
    <name evidence="5" type="ORF">BASA50_003912</name>
</gene>
<feature type="region of interest" description="Disordered" evidence="4">
    <location>
        <begin position="997"/>
        <end position="1025"/>
    </location>
</feature>
<evidence type="ECO:0000256" key="4">
    <source>
        <dbReference type="SAM" id="MobiDB-lite"/>
    </source>
</evidence>
<dbReference type="Pfam" id="PF00023">
    <property type="entry name" value="Ank"/>
    <property type="match status" value="1"/>
</dbReference>
<evidence type="ECO:0000256" key="1">
    <source>
        <dbReference type="ARBA" id="ARBA00022737"/>
    </source>
</evidence>
<name>A0ABQ8FHE5_9FUNG</name>
<evidence type="ECO:0000256" key="3">
    <source>
        <dbReference type="PROSITE-ProRule" id="PRU00023"/>
    </source>
</evidence>
<protein>
    <submittedName>
        <fullName evidence="5">Uncharacterized protein</fullName>
    </submittedName>
</protein>
<evidence type="ECO:0000256" key="2">
    <source>
        <dbReference type="ARBA" id="ARBA00023043"/>
    </source>
</evidence>
<feature type="compositionally biased region" description="Polar residues" evidence="4">
    <location>
        <begin position="58"/>
        <end position="68"/>
    </location>
</feature>
<feature type="region of interest" description="Disordered" evidence="4">
    <location>
        <begin position="598"/>
        <end position="654"/>
    </location>
</feature>
<dbReference type="Pfam" id="PF12796">
    <property type="entry name" value="Ank_2"/>
    <property type="match status" value="1"/>
</dbReference>
<evidence type="ECO:0000313" key="6">
    <source>
        <dbReference type="Proteomes" id="UP001648503"/>
    </source>
</evidence>
<dbReference type="PROSITE" id="PS50088">
    <property type="entry name" value="ANK_REPEAT"/>
    <property type="match status" value="2"/>
</dbReference>
<dbReference type="SMART" id="SM00248">
    <property type="entry name" value="ANK"/>
    <property type="match status" value="4"/>
</dbReference>
<reference evidence="5 6" key="1">
    <citation type="submission" date="2021-02" db="EMBL/GenBank/DDBJ databases">
        <title>Variation within the Batrachochytrium salamandrivorans European outbreak.</title>
        <authorList>
            <person name="Kelly M."/>
            <person name="Pasmans F."/>
            <person name="Shea T.P."/>
            <person name="Munoz J.F."/>
            <person name="Carranza S."/>
            <person name="Cuomo C.A."/>
            <person name="Martel A."/>
        </authorList>
    </citation>
    <scope>NUCLEOTIDE SEQUENCE [LARGE SCALE GENOMIC DNA]</scope>
    <source>
        <strain evidence="5 6">AMFP18/2</strain>
    </source>
</reference>
<feature type="repeat" description="ANK" evidence="3">
    <location>
        <begin position="504"/>
        <end position="524"/>
    </location>
</feature>
<feature type="compositionally biased region" description="Polar residues" evidence="4">
    <location>
        <begin position="1381"/>
        <end position="1390"/>
    </location>
</feature>
<comment type="caution">
    <text evidence="5">The sequence shown here is derived from an EMBL/GenBank/DDBJ whole genome shotgun (WGS) entry which is preliminary data.</text>
</comment>
<feature type="compositionally biased region" description="Low complexity" evidence="4">
    <location>
        <begin position="1274"/>
        <end position="1301"/>
    </location>
</feature>
<feature type="region of interest" description="Disordered" evidence="4">
    <location>
        <begin position="1153"/>
        <end position="1192"/>
    </location>
</feature>
<evidence type="ECO:0000313" key="5">
    <source>
        <dbReference type="EMBL" id="KAH6598298.1"/>
    </source>
</evidence>
<feature type="region of interest" description="Disordered" evidence="4">
    <location>
        <begin position="1"/>
        <end position="75"/>
    </location>
</feature>
<dbReference type="InterPro" id="IPR002110">
    <property type="entry name" value="Ankyrin_rpt"/>
</dbReference>
<keyword evidence="1" id="KW-0677">Repeat</keyword>
<feature type="region of interest" description="Disordered" evidence="4">
    <location>
        <begin position="1270"/>
        <end position="1420"/>
    </location>
</feature>
<feature type="region of interest" description="Disordered" evidence="4">
    <location>
        <begin position="318"/>
        <end position="386"/>
    </location>
</feature>